<sequence length="85" mass="9178">MADLHQKLDALMGLVDVLNNIEDDQTEHAPPALPPKSFPTPTSRRNRVSGKYNNTGSQRIKGLSNQTGYTDGNANGAINFGNLNV</sequence>
<name>A0A4P1RT88_LUPAN</name>
<feature type="compositionally biased region" description="Polar residues" evidence="1">
    <location>
        <begin position="51"/>
        <end position="72"/>
    </location>
</feature>
<evidence type="ECO:0000256" key="1">
    <source>
        <dbReference type="SAM" id="MobiDB-lite"/>
    </source>
</evidence>
<organism evidence="2 3">
    <name type="scientific">Lupinus angustifolius</name>
    <name type="common">Narrow-leaved blue lupine</name>
    <dbReference type="NCBI Taxonomy" id="3871"/>
    <lineage>
        <taxon>Eukaryota</taxon>
        <taxon>Viridiplantae</taxon>
        <taxon>Streptophyta</taxon>
        <taxon>Embryophyta</taxon>
        <taxon>Tracheophyta</taxon>
        <taxon>Spermatophyta</taxon>
        <taxon>Magnoliopsida</taxon>
        <taxon>eudicotyledons</taxon>
        <taxon>Gunneridae</taxon>
        <taxon>Pentapetalae</taxon>
        <taxon>rosids</taxon>
        <taxon>fabids</taxon>
        <taxon>Fabales</taxon>
        <taxon>Fabaceae</taxon>
        <taxon>Papilionoideae</taxon>
        <taxon>50 kb inversion clade</taxon>
        <taxon>genistoids sensu lato</taxon>
        <taxon>core genistoids</taxon>
        <taxon>Genisteae</taxon>
        <taxon>Lupinus</taxon>
    </lineage>
</organism>
<proteinExistence type="predicted"/>
<dbReference type="OrthoDB" id="1356406at2759"/>
<feature type="region of interest" description="Disordered" evidence="1">
    <location>
        <begin position="23"/>
        <end position="72"/>
    </location>
</feature>
<dbReference type="EMBL" id="CM007361">
    <property type="protein sequence ID" value="OIW17676.1"/>
    <property type="molecule type" value="Genomic_DNA"/>
</dbReference>
<evidence type="ECO:0000313" key="2">
    <source>
        <dbReference type="EMBL" id="OIW17676.1"/>
    </source>
</evidence>
<reference evidence="2 3" key="1">
    <citation type="journal article" date="2017" name="Plant Biotechnol. J.">
        <title>A comprehensive draft genome sequence for lupin (Lupinus angustifolius), an emerging health food: insights into plant-microbe interactions and legume evolution.</title>
        <authorList>
            <person name="Hane J.K."/>
            <person name="Ming Y."/>
            <person name="Kamphuis L.G."/>
            <person name="Nelson M.N."/>
            <person name="Garg G."/>
            <person name="Atkins C.A."/>
            <person name="Bayer P.E."/>
            <person name="Bravo A."/>
            <person name="Bringans S."/>
            <person name="Cannon S."/>
            <person name="Edwards D."/>
            <person name="Foley R."/>
            <person name="Gao L.L."/>
            <person name="Harrison M.J."/>
            <person name="Huang W."/>
            <person name="Hurgobin B."/>
            <person name="Li S."/>
            <person name="Liu C.W."/>
            <person name="McGrath A."/>
            <person name="Morahan G."/>
            <person name="Murray J."/>
            <person name="Weller J."/>
            <person name="Jian J."/>
            <person name="Singh K.B."/>
        </authorList>
    </citation>
    <scope>NUCLEOTIDE SEQUENCE [LARGE SCALE GENOMIC DNA]</scope>
    <source>
        <strain evidence="3">cv. Tanjil</strain>
        <tissue evidence="2">Whole plant</tissue>
    </source>
</reference>
<accession>A0A4P1RT88</accession>
<keyword evidence="3" id="KW-1185">Reference proteome</keyword>
<evidence type="ECO:0000313" key="3">
    <source>
        <dbReference type="Proteomes" id="UP000188354"/>
    </source>
</evidence>
<dbReference type="Proteomes" id="UP000188354">
    <property type="component" value="Chromosome LG01"/>
</dbReference>
<dbReference type="KEGG" id="lang:109363169"/>
<dbReference type="Gramene" id="OIW17676">
    <property type="protein sequence ID" value="OIW17676"/>
    <property type="gene ID" value="TanjilG_29026"/>
</dbReference>
<dbReference type="AlphaFoldDB" id="A0A4P1RT88"/>
<protein>
    <submittedName>
        <fullName evidence="2">Uncharacterized protein</fullName>
    </submittedName>
</protein>
<gene>
    <name evidence="2" type="ORF">TanjilG_29026</name>
</gene>